<keyword evidence="1" id="KW-1133">Transmembrane helix</keyword>
<sequence length="103" mass="11594">MDAFLWLLYGAALAAIGGWLLRFWRRSEDGRRRSYAADILKRYGMTPQFYLATVDEEDPELLKALDVFALTGYILTRTNGEAVGKLCPRVAKGSHLRLVVSNS</sequence>
<accession>A0AA43B0T0</accession>
<reference evidence="2" key="1">
    <citation type="submission" date="2022-09" db="EMBL/GenBank/DDBJ databases">
        <title>Intensive care unit water sources are persistently colonized with multi-drug resistant bacteria and are the site of extensive horizontal gene transfer of antibiotic resistance genes.</title>
        <authorList>
            <person name="Diorio-Toth L."/>
        </authorList>
    </citation>
    <scope>NUCLEOTIDE SEQUENCE</scope>
    <source>
        <strain evidence="2">GD03676</strain>
    </source>
</reference>
<proteinExistence type="predicted"/>
<evidence type="ECO:0000313" key="2">
    <source>
        <dbReference type="EMBL" id="MDH2051303.1"/>
    </source>
</evidence>
<dbReference type="Proteomes" id="UP001161276">
    <property type="component" value="Unassembled WGS sequence"/>
</dbReference>
<evidence type="ECO:0000256" key="1">
    <source>
        <dbReference type="SAM" id="Phobius"/>
    </source>
</evidence>
<dbReference type="RefSeq" id="WP_280026976.1">
    <property type="nucleotide sequence ID" value="NZ_JAOCKG010000004.1"/>
</dbReference>
<evidence type="ECO:0000313" key="3">
    <source>
        <dbReference type="Proteomes" id="UP001161276"/>
    </source>
</evidence>
<dbReference type="AlphaFoldDB" id="A0AA43B0T0"/>
<feature type="transmembrane region" description="Helical" evidence="1">
    <location>
        <begin position="6"/>
        <end position="24"/>
    </location>
</feature>
<organism evidence="2 3">
    <name type="scientific">Achromobacter marplatensis</name>
    <dbReference type="NCBI Taxonomy" id="470868"/>
    <lineage>
        <taxon>Bacteria</taxon>
        <taxon>Pseudomonadati</taxon>
        <taxon>Pseudomonadota</taxon>
        <taxon>Betaproteobacteria</taxon>
        <taxon>Burkholderiales</taxon>
        <taxon>Alcaligenaceae</taxon>
        <taxon>Achromobacter</taxon>
    </lineage>
</organism>
<keyword evidence="1" id="KW-0812">Transmembrane</keyword>
<comment type="caution">
    <text evidence="2">The sequence shown here is derived from an EMBL/GenBank/DDBJ whole genome shotgun (WGS) entry which is preliminary data.</text>
</comment>
<dbReference type="EMBL" id="JAOCKG010000004">
    <property type="protein sequence ID" value="MDH2051303.1"/>
    <property type="molecule type" value="Genomic_DNA"/>
</dbReference>
<protein>
    <submittedName>
        <fullName evidence="2">Uncharacterized protein</fullName>
    </submittedName>
</protein>
<keyword evidence="1" id="KW-0472">Membrane</keyword>
<gene>
    <name evidence="2" type="ORF">N5K24_12910</name>
</gene>
<name>A0AA43B0T0_9BURK</name>